<evidence type="ECO:0000313" key="2">
    <source>
        <dbReference type="Proteomes" id="UP000317155"/>
    </source>
</evidence>
<sequence>MSLPDINFVNIRPYDGSRHSGFEELCSQLAYLETPPGYEFYRKGRGADAGVECYHRNPDGSEVGLQAKYVFEWDGLGSQLDDSIRTALDRHPNLKEYVVCIPFDLPDARKEKSKSARGKWEDWRKKWLKKAEDEGRELSITLWGKSELVGRLSNDNAVYGGRVLYWFDIDAFNQEWFIDQFEKTKAALGARYTPESNVELPIRKNFLEGVI</sequence>
<dbReference type="AlphaFoldDB" id="A0A550J5X0"/>
<gene>
    <name evidence="1" type="ORF">FL622_15920</name>
</gene>
<protein>
    <submittedName>
        <fullName evidence="1">Uncharacterized protein</fullName>
    </submittedName>
</protein>
<dbReference type="Proteomes" id="UP000317155">
    <property type="component" value="Unassembled WGS sequence"/>
</dbReference>
<dbReference type="RefSeq" id="WP_140396596.1">
    <property type="nucleotide sequence ID" value="NZ_FOJJ01000008.1"/>
</dbReference>
<proteinExistence type="predicted"/>
<comment type="caution">
    <text evidence="1">The sequence shown here is derived from an EMBL/GenBank/DDBJ whole genome shotgun (WGS) entry which is preliminary data.</text>
</comment>
<evidence type="ECO:0000313" key="1">
    <source>
        <dbReference type="EMBL" id="TRO78605.1"/>
    </source>
</evidence>
<dbReference type="OrthoDB" id="9757917at2"/>
<accession>A0A550J5X0</accession>
<dbReference type="EMBL" id="VJVV01000016">
    <property type="protein sequence ID" value="TRO78605.1"/>
    <property type="molecule type" value="Genomic_DNA"/>
</dbReference>
<keyword evidence="2" id="KW-1185">Reference proteome</keyword>
<reference evidence="1 2" key="1">
    <citation type="submission" date="2019-07" db="EMBL/GenBank/DDBJ databases">
        <title>Insights of Desulfuromonas acetexigens electromicrobiology.</title>
        <authorList>
            <person name="Katuri K."/>
            <person name="Sapireddy V."/>
            <person name="Shaw D.R."/>
            <person name="Saikaly P."/>
        </authorList>
    </citation>
    <scope>NUCLEOTIDE SEQUENCE [LARGE SCALE GENOMIC DNA]</scope>
    <source>
        <strain evidence="1 2">2873</strain>
    </source>
</reference>
<organism evidence="1 2">
    <name type="scientific">Trichloromonas acetexigens</name>
    <dbReference type="NCBI Taxonomy" id="38815"/>
    <lineage>
        <taxon>Bacteria</taxon>
        <taxon>Pseudomonadati</taxon>
        <taxon>Thermodesulfobacteriota</taxon>
        <taxon>Desulfuromonadia</taxon>
        <taxon>Desulfuromonadales</taxon>
        <taxon>Trichloromonadaceae</taxon>
        <taxon>Trichloromonas</taxon>
    </lineage>
</organism>
<name>A0A550J5X0_9BACT</name>